<protein>
    <submittedName>
        <fullName evidence="2">Uncharacterized protein</fullName>
    </submittedName>
</protein>
<sequence length="161" mass="18295">MRENARIVGCREMAGRRRRTRTPPANKLLRAVLTYSPRRALLLSNKTVVDIRPPPPETTPTKRGCDSERIVHRRTALARPRPADLSTWNQTATGVIPQENHMPTSRQKITNQDVDMRRRLSCHSANQIRDKRARLASEARAPPPPAARAGPRYDFQSDFSL</sequence>
<feature type="compositionally biased region" description="Polar residues" evidence="1">
    <location>
        <begin position="101"/>
        <end position="113"/>
    </location>
</feature>
<evidence type="ECO:0000313" key="2">
    <source>
        <dbReference type="EMBL" id="GBP45970.1"/>
    </source>
</evidence>
<organism evidence="2 3">
    <name type="scientific">Eumeta variegata</name>
    <name type="common">Bagworm moth</name>
    <name type="synonym">Eumeta japonica</name>
    <dbReference type="NCBI Taxonomy" id="151549"/>
    <lineage>
        <taxon>Eukaryota</taxon>
        <taxon>Metazoa</taxon>
        <taxon>Ecdysozoa</taxon>
        <taxon>Arthropoda</taxon>
        <taxon>Hexapoda</taxon>
        <taxon>Insecta</taxon>
        <taxon>Pterygota</taxon>
        <taxon>Neoptera</taxon>
        <taxon>Endopterygota</taxon>
        <taxon>Lepidoptera</taxon>
        <taxon>Glossata</taxon>
        <taxon>Ditrysia</taxon>
        <taxon>Tineoidea</taxon>
        <taxon>Psychidae</taxon>
        <taxon>Oiketicinae</taxon>
        <taxon>Eumeta</taxon>
    </lineage>
</organism>
<name>A0A4C1W4Z7_EUMVA</name>
<dbReference type="Proteomes" id="UP000299102">
    <property type="component" value="Unassembled WGS sequence"/>
</dbReference>
<evidence type="ECO:0000313" key="3">
    <source>
        <dbReference type="Proteomes" id="UP000299102"/>
    </source>
</evidence>
<reference evidence="2 3" key="1">
    <citation type="journal article" date="2019" name="Commun. Biol.">
        <title>The bagworm genome reveals a unique fibroin gene that provides high tensile strength.</title>
        <authorList>
            <person name="Kono N."/>
            <person name="Nakamura H."/>
            <person name="Ohtoshi R."/>
            <person name="Tomita M."/>
            <person name="Numata K."/>
            <person name="Arakawa K."/>
        </authorList>
    </citation>
    <scope>NUCLEOTIDE SEQUENCE [LARGE SCALE GENOMIC DNA]</scope>
</reference>
<gene>
    <name evidence="2" type="ORF">EVAR_24163_1</name>
</gene>
<feature type="region of interest" description="Disordered" evidence="1">
    <location>
        <begin position="78"/>
        <end position="114"/>
    </location>
</feature>
<dbReference type="EMBL" id="BGZK01000475">
    <property type="protein sequence ID" value="GBP45970.1"/>
    <property type="molecule type" value="Genomic_DNA"/>
</dbReference>
<proteinExistence type="predicted"/>
<feature type="region of interest" description="Disordered" evidence="1">
    <location>
        <begin position="127"/>
        <end position="161"/>
    </location>
</feature>
<dbReference type="AlphaFoldDB" id="A0A4C1W4Z7"/>
<feature type="compositionally biased region" description="Basic and acidic residues" evidence="1">
    <location>
        <begin position="128"/>
        <end position="137"/>
    </location>
</feature>
<accession>A0A4C1W4Z7</accession>
<evidence type="ECO:0000256" key="1">
    <source>
        <dbReference type="SAM" id="MobiDB-lite"/>
    </source>
</evidence>
<comment type="caution">
    <text evidence="2">The sequence shown here is derived from an EMBL/GenBank/DDBJ whole genome shotgun (WGS) entry which is preliminary data.</text>
</comment>
<keyword evidence="3" id="KW-1185">Reference proteome</keyword>